<evidence type="ECO:0000313" key="9">
    <source>
        <dbReference type="Proteomes" id="UP001056035"/>
    </source>
</evidence>
<evidence type="ECO:0000259" key="7">
    <source>
        <dbReference type="PROSITE" id="PS51900"/>
    </source>
</evidence>
<dbReference type="RefSeq" id="WP_254573447.1">
    <property type="nucleotide sequence ID" value="NZ_CP098502.1"/>
</dbReference>
<sequence length="460" mass="51227">MKPRDLPVPALFVVETKDGSPVWEAKWRSSGEQVKRRLGPALLRRRPADDRSAGDGWRARWEVPVTRSGRPQRGKDGTLGVDEAIALAGELVDHVEVQRAAQRREADRIAALGGHDPTLAEAAGIWLDNRERVKGLRISTLREYRSVVDVHLLTSPHLAGPIAGITTGKVIDWRDELDARRDEEGERIVSRRTINKARMVLHRIFEFACRPIDQKGYGLLLNPVKHCEPLGEEPAPEREPLTPGEVMLVVGALRAGSHRAARARGGATSRKPEAQVERDRESEQDAAMVMLLAFCGLRVGEAAALSWRHIEFASSRLRIDRSWNSTNLVETPTKAGEARWTVVPDQVAAVLDGLSRRPYFTGRDDLVFCSAVGKHVDLRAFRRRFRAACEAAGIDRHMRVHDLRPGATTDLRSVFDADAVRKLVGHKDARTAQRYAHARDQSDAAARWTKYLDDMIGAGE</sequence>
<evidence type="ECO:0000256" key="3">
    <source>
        <dbReference type="ARBA" id="ARBA00023172"/>
    </source>
</evidence>
<feature type="compositionally biased region" description="Basic and acidic residues" evidence="5">
    <location>
        <begin position="270"/>
        <end position="280"/>
    </location>
</feature>
<dbReference type="InterPro" id="IPR010998">
    <property type="entry name" value="Integrase_recombinase_N"/>
</dbReference>
<dbReference type="PROSITE" id="PS51900">
    <property type="entry name" value="CB"/>
    <property type="match status" value="1"/>
</dbReference>
<proteinExistence type="inferred from homology"/>
<evidence type="ECO:0000256" key="2">
    <source>
        <dbReference type="ARBA" id="ARBA00023125"/>
    </source>
</evidence>
<dbReference type="InterPro" id="IPR013762">
    <property type="entry name" value="Integrase-like_cat_sf"/>
</dbReference>
<dbReference type="Gene3D" id="1.10.443.10">
    <property type="entry name" value="Intergrase catalytic core"/>
    <property type="match status" value="1"/>
</dbReference>
<reference evidence="8 9" key="1">
    <citation type="submission" date="2022-06" db="EMBL/GenBank/DDBJ databases">
        <title>Paraconexibacter antarcticus.</title>
        <authorList>
            <person name="Kim C.S."/>
        </authorList>
    </citation>
    <scope>NUCLEOTIDE SEQUENCE [LARGE SCALE GENOMIC DNA]</scope>
    <source>
        <strain evidence="8 9">02-257</strain>
    </source>
</reference>
<dbReference type="EMBL" id="CP098502">
    <property type="protein sequence ID" value="UTI66785.1"/>
    <property type="molecule type" value="Genomic_DNA"/>
</dbReference>
<dbReference type="PROSITE" id="PS51898">
    <property type="entry name" value="TYR_RECOMBINASE"/>
    <property type="match status" value="1"/>
</dbReference>
<feature type="region of interest" description="Disordered" evidence="5">
    <location>
        <begin position="260"/>
        <end position="280"/>
    </location>
</feature>
<dbReference type="InterPro" id="IPR050090">
    <property type="entry name" value="Tyrosine_recombinase_XerCD"/>
</dbReference>
<dbReference type="Pfam" id="PF00589">
    <property type="entry name" value="Phage_integrase"/>
    <property type="match status" value="1"/>
</dbReference>
<dbReference type="Gene3D" id="1.10.150.130">
    <property type="match status" value="1"/>
</dbReference>
<organism evidence="8 9">
    <name type="scientific">Paraconexibacter antarcticus</name>
    <dbReference type="NCBI Taxonomy" id="2949664"/>
    <lineage>
        <taxon>Bacteria</taxon>
        <taxon>Bacillati</taxon>
        <taxon>Actinomycetota</taxon>
        <taxon>Thermoleophilia</taxon>
        <taxon>Solirubrobacterales</taxon>
        <taxon>Paraconexibacteraceae</taxon>
        <taxon>Paraconexibacter</taxon>
    </lineage>
</organism>
<comment type="similarity">
    <text evidence="1">Belongs to the 'phage' integrase family.</text>
</comment>
<dbReference type="PANTHER" id="PTHR30349">
    <property type="entry name" value="PHAGE INTEGRASE-RELATED"/>
    <property type="match status" value="1"/>
</dbReference>
<dbReference type="Proteomes" id="UP001056035">
    <property type="component" value="Chromosome"/>
</dbReference>
<dbReference type="InterPro" id="IPR002104">
    <property type="entry name" value="Integrase_catalytic"/>
</dbReference>
<keyword evidence="2 4" id="KW-0238">DNA-binding</keyword>
<evidence type="ECO:0000256" key="5">
    <source>
        <dbReference type="SAM" id="MobiDB-lite"/>
    </source>
</evidence>
<evidence type="ECO:0000313" key="8">
    <source>
        <dbReference type="EMBL" id="UTI66785.1"/>
    </source>
</evidence>
<accession>A0ABY5DXN7</accession>
<protein>
    <submittedName>
        <fullName evidence="8">Site-specific integrase</fullName>
    </submittedName>
</protein>
<feature type="domain" description="Tyr recombinase" evidence="6">
    <location>
        <begin position="236"/>
        <end position="448"/>
    </location>
</feature>
<dbReference type="PANTHER" id="PTHR30349:SF64">
    <property type="entry name" value="PROPHAGE INTEGRASE INTD-RELATED"/>
    <property type="match status" value="1"/>
</dbReference>
<dbReference type="InterPro" id="IPR044068">
    <property type="entry name" value="CB"/>
</dbReference>
<dbReference type="InterPro" id="IPR011010">
    <property type="entry name" value="DNA_brk_join_enz"/>
</dbReference>
<evidence type="ECO:0000256" key="1">
    <source>
        <dbReference type="ARBA" id="ARBA00008857"/>
    </source>
</evidence>
<evidence type="ECO:0000259" key="6">
    <source>
        <dbReference type="PROSITE" id="PS51898"/>
    </source>
</evidence>
<keyword evidence="3" id="KW-0233">DNA recombination</keyword>
<gene>
    <name evidence="8" type="ORF">NBH00_11390</name>
</gene>
<keyword evidence="9" id="KW-1185">Reference proteome</keyword>
<name>A0ABY5DXN7_9ACTN</name>
<feature type="domain" description="Core-binding (CB)" evidence="7">
    <location>
        <begin position="117"/>
        <end position="209"/>
    </location>
</feature>
<evidence type="ECO:0000256" key="4">
    <source>
        <dbReference type="PROSITE-ProRule" id="PRU01248"/>
    </source>
</evidence>
<dbReference type="SUPFAM" id="SSF56349">
    <property type="entry name" value="DNA breaking-rejoining enzymes"/>
    <property type="match status" value="1"/>
</dbReference>